<dbReference type="InterPro" id="IPR016187">
    <property type="entry name" value="CTDL_fold"/>
</dbReference>
<dbReference type="CDD" id="cd00037">
    <property type="entry name" value="CLECT"/>
    <property type="match status" value="1"/>
</dbReference>
<proteinExistence type="predicted"/>
<reference evidence="2 3" key="1">
    <citation type="submission" date="2019-05" db="EMBL/GenBank/DDBJ databases">
        <title>Another draft genome of Portunus trituberculatus and its Hox gene families provides insights of decapod evolution.</title>
        <authorList>
            <person name="Jeong J.-H."/>
            <person name="Song I."/>
            <person name="Kim S."/>
            <person name="Choi T."/>
            <person name="Kim D."/>
            <person name="Ryu S."/>
            <person name="Kim W."/>
        </authorList>
    </citation>
    <scope>NUCLEOTIDE SEQUENCE [LARGE SCALE GENOMIC DNA]</scope>
    <source>
        <tissue evidence="2">Muscle</tissue>
    </source>
</reference>
<dbReference type="Proteomes" id="UP000324222">
    <property type="component" value="Unassembled WGS sequence"/>
</dbReference>
<dbReference type="InterPro" id="IPR016186">
    <property type="entry name" value="C-type_lectin-like/link_sf"/>
</dbReference>
<name>A0A5B7ESM7_PORTR</name>
<sequence length="277" mass="29915">MDSVIRLSMACGKSFYRLSTTPKAWREAQEDCLAGDGRVAVVVNSVPPKLASRLAALGSPLWVGSRASDAVLMRPRPACIVVEDHLITSYIIIGGASSHYPFWSPPDTSKTEASRSLPRGCARVNTCIVRMTGPRLQPLSSPGPPNPGPPVPRAGTLLAEAATGNTPHIPYGGSPSDLLDVEDVGGGGRNLRESRRAPSECWQPLRTPSPPQTCEGDPAWLRLGNHCYRLVGVEDQQPWGESNKRCLEEGAILASVHSLEENYWLQAKVSRSDWMDG</sequence>
<evidence type="ECO:0000313" key="3">
    <source>
        <dbReference type="Proteomes" id="UP000324222"/>
    </source>
</evidence>
<accession>A0A5B7ESM7</accession>
<dbReference type="AlphaFoldDB" id="A0A5B7ESM7"/>
<evidence type="ECO:0008006" key="4">
    <source>
        <dbReference type="Google" id="ProtNLM"/>
    </source>
</evidence>
<dbReference type="EMBL" id="VSRR010003517">
    <property type="protein sequence ID" value="MPC36435.1"/>
    <property type="molecule type" value="Genomic_DNA"/>
</dbReference>
<evidence type="ECO:0000256" key="1">
    <source>
        <dbReference type="SAM" id="MobiDB-lite"/>
    </source>
</evidence>
<dbReference type="Gene3D" id="3.10.100.10">
    <property type="entry name" value="Mannose-Binding Protein A, subunit A"/>
    <property type="match status" value="1"/>
</dbReference>
<organism evidence="2 3">
    <name type="scientific">Portunus trituberculatus</name>
    <name type="common">Swimming crab</name>
    <name type="synonym">Neptunus trituberculatus</name>
    <dbReference type="NCBI Taxonomy" id="210409"/>
    <lineage>
        <taxon>Eukaryota</taxon>
        <taxon>Metazoa</taxon>
        <taxon>Ecdysozoa</taxon>
        <taxon>Arthropoda</taxon>
        <taxon>Crustacea</taxon>
        <taxon>Multicrustacea</taxon>
        <taxon>Malacostraca</taxon>
        <taxon>Eumalacostraca</taxon>
        <taxon>Eucarida</taxon>
        <taxon>Decapoda</taxon>
        <taxon>Pleocyemata</taxon>
        <taxon>Brachyura</taxon>
        <taxon>Eubrachyura</taxon>
        <taxon>Portunoidea</taxon>
        <taxon>Portunidae</taxon>
        <taxon>Portuninae</taxon>
        <taxon>Portunus</taxon>
    </lineage>
</organism>
<evidence type="ECO:0000313" key="2">
    <source>
        <dbReference type="EMBL" id="MPC36435.1"/>
    </source>
</evidence>
<protein>
    <recommendedName>
        <fullName evidence="4">C-type lectin domain-containing protein</fullName>
    </recommendedName>
</protein>
<gene>
    <name evidence="2" type="ORF">E2C01_029893</name>
</gene>
<dbReference type="OrthoDB" id="6381385at2759"/>
<comment type="caution">
    <text evidence="2">The sequence shown here is derived from an EMBL/GenBank/DDBJ whole genome shotgun (WGS) entry which is preliminary data.</text>
</comment>
<dbReference type="SUPFAM" id="SSF56436">
    <property type="entry name" value="C-type lectin-like"/>
    <property type="match status" value="1"/>
</dbReference>
<feature type="region of interest" description="Disordered" evidence="1">
    <location>
        <begin position="190"/>
        <end position="213"/>
    </location>
</feature>
<keyword evidence="3" id="KW-1185">Reference proteome</keyword>